<dbReference type="OrthoDB" id="9788881at2"/>
<keyword evidence="3" id="KW-1185">Reference proteome</keyword>
<accession>A0A168AFW0</accession>
<dbReference type="InterPro" id="IPR036515">
    <property type="entry name" value="Transposase_17_sf"/>
</dbReference>
<feature type="domain" description="Transposase IS200-like" evidence="1">
    <location>
        <begin position="7"/>
        <end position="139"/>
    </location>
</feature>
<sequence>MNPIPLENGKYYHIYNRGNNGIDLFYEIENYKHFLRLYEKYIDPIAETYAWCLMKNHFHILVYIKETGEIDVTKLEYSSTDKPKMVSASKQFSNLFNAYTLAMNKRYKRTGSLFEKNFRRKVVTSETYFQKLVFYIHNNPVHHKFTKHIVEYPWTSYGTVISTKNTKLQRDKVIKSFNDLENFKYYHTINQNFDEIEDLIIE</sequence>
<dbReference type="AlphaFoldDB" id="A0A168AFW0"/>
<reference evidence="2 3" key="1">
    <citation type="submission" date="2016-03" db="EMBL/GenBank/DDBJ databases">
        <title>Draft genome sequence of Flavobacterium fryxellicola DSM 16209.</title>
        <authorList>
            <person name="Shin S.-K."/>
            <person name="Yi H."/>
        </authorList>
    </citation>
    <scope>NUCLEOTIDE SEQUENCE [LARGE SCALE GENOMIC DNA]</scope>
    <source>
        <strain evidence="2 3">DSM 16209</strain>
    </source>
</reference>
<dbReference type="GO" id="GO:0004803">
    <property type="term" value="F:transposase activity"/>
    <property type="evidence" value="ECO:0007669"/>
    <property type="project" value="InterPro"/>
</dbReference>
<dbReference type="SMART" id="SM01321">
    <property type="entry name" value="Y1_Tnp"/>
    <property type="match status" value="1"/>
</dbReference>
<evidence type="ECO:0000259" key="1">
    <source>
        <dbReference type="SMART" id="SM01321"/>
    </source>
</evidence>
<dbReference type="PANTHER" id="PTHR34322">
    <property type="entry name" value="TRANSPOSASE, Y1_TNP DOMAIN-CONTAINING"/>
    <property type="match status" value="1"/>
</dbReference>
<dbReference type="RefSeq" id="WP_066075625.1">
    <property type="nucleotide sequence ID" value="NZ_FRDK01000001.1"/>
</dbReference>
<evidence type="ECO:0000313" key="3">
    <source>
        <dbReference type="Proteomes" id="UP000077164"/>
    </source>
</evidence>
<dbReference type="Gene3D" id="3.30.70.1290">
    <property type="entry name" value="Transposase IS200-like"/>
    <property type="match status" value="1"/>
</dbReference>
<dbReference type="SUPFAM" id="SSF143422">
    <property type="entry name" value="Transposase IS200-like"/>
    <property type="match status" value="1"/>
</dbReference>
<gene>
    <name evidence="2" type="ORF">FBFR_00940</name>
</gene>
<dbReference type="GO" id="GO:0003677">
    <property type="term" value="F:DNA binding"/>
    <property type="evidence" value="ECO:0007669"/>
    <property type="project" value="InterPro"/>
</dbReference>
<dbReference type="InterPro" id="IPR002686">
    <property type="entry name" value="Transposase_17"/>
</dbReference>
<dbReference type="EMBL" id="LVJE01000001">
    <property type="protein sequence ID" value="OAB31429.1"/>
    <property type="molecule type" value="Genomic_DNA"/>
</dbReference>
<organism evidence="2 3">
    <name type="scientific">Flavobacterium fryxellicola</name>
    <dbReference type="NCBI Taxonomy" id="249352"/>
    <lineage>
        <taxon>Bacteria</taxon>
        <taxon>Pseudomonadati</taxon>
        <taxon>Bacteroidota</taxon>
        <taxon>Flavobacteriia</taxon>
        <taxon>Flavobacteriales</taxon>
        <taxon>Flavobacteriaceae</taxon>
        <taxon>Flavobacterium</taxon>
    </lineage>
</organism>
<proteinExistence type="predicted"/>
<comment type="caution">
    <text evidence="2">The sequence shown here is derived from an EMBL/GenBank/DDBJ whole genome shotgun (WGS) entry which is preliminary data.</text>
</comment>
<dbReference type="PANTHER" id="PTHR34322:SF2">
    <property type="entry name" value="TRANSPOSASE IS200-LIKE DOMAIN-CONTAINING PROTEIN"/>
    <property type="match status" value="1"/>
</dbReference>
<dbReference type="STRING" id="249352.SAMN05444395_101588"/>
<protein>
    <recommendedName>
        <fullName evidence="1">Transposase IS200-like domain-containing protein</fullName>
    </recommendedName>
</protein>
<evidence type="ECO:0000313" key="2">
    <source>
        <dbReference type="EMBL" id="OAB31429.1"/>
    </source>
</evidence>
<dbReference type="GO" id="GO:0006313">
    <property type="term" value="P:DNA transposition"/>
    <property type="evidence" value="ECO:0007669"/>
    <property type="project" value="InterPro"/>
</dbReference>
<dbReference type="Proteomes" id="UP000077164">
    <property type="component" value="Unassembled WGS sequence"/>
</dbReference>
<name>A0A168AFW0_9FLAO</name>